<proteinExistence type="predicted"/>
<sequence length="99" mass="10885">MDAWMSTLPQTIARLPLVPRNHTRFTSMRVRATNSSRTCCCKRSHEGRSASVSKRETPGAKARLLLADKLERTSSPASDADSALFKRQQSLAQPGSLAE</sequence>
<organism evidence="2 3">
    <name type="scientific">Baudoinia panamericana (strain UAMH 10762)</name>
    <name type="common">Angels' share fungus</name>
    <name type="synonym">Baudoinia compniacensis (strain UAMH 10762)</name>
    <dbReference type="NCBI Taxonomy" id="717646"/>
    <lineage>
        <taxon>Eukaryota</taxon>
        <taxon>Fungi</taxon>
        <taxon>Dikarya</taxon>
        <taxon>Ascomycota</taxon>
        <taxon>Pezizomycotina</taxon>
        <taxon>Dothideomycetes</taxon>
        <taxon>Dothideomycetidae</taxon>
        <taxon>Mycosphaerellales</taxon>
        <taxon>Teratosphaeriaceae</taxon>
        <taxon>Baudoinia</taxon>
    </lineage>
</organism>
<dbReference type="Proteomes" id="UP000011761">
    <property type="component" value="Unassembled WGS sequence"/>
</dbReference>
<dbReference type="KEGG" id="bcom:BAUCODRAFT_270089"/>
<dbReference type="HOGENOM" id="CLU_2319965_0_0_1"/>
<accession>M2MNI8</accession>
<name>M2MNI8_BAUPA</name>
<dbReference type="RefSeq" id="XP_007680239.1">
    <property type="nucleotide sequence ID" value="XM_007682049.1"/>
</dbReference>
<feature type="region of interest" description="Disordered" evidence="1">
    <location>
        <begin position="70"/>
        <end position="99"/>
    </location>
</feature>
<gene>
    <name evidence="2" type="ORF">BAUCODRAFT_270089</name>
</gene>
<evidence type="ECO:0000313" key="2">
    <source>
        <dbReference type="EMBL" id="EMC93003.1"/>
    </source>
</evidence>
<keyword evidence="3" id="KW-1185">Reference proteome</keyword>
<dbReference type="GeneID" id="19110514"/>
<dbReference type="EMBL" id="KB445561">
    <property type="protein sequence ID" value="EMC93003.1"/>
    <property type="molecule type" value="Genomic_DNA"/>
</dbReference>
<dbReference type="AlphaFoldDB" id="M2MNI8"/>
<evidence type="ECO:0000313" key="3">
    <source>
        <dbReference type="Proteomes" id="UP000011761"/>
    </source>
</evidence>
<evidence type="ECO:0000256" key="1">
    <source>
        <dbReference type="SAM" id="MobiDB-lite"/>
    </source>
</evidence>
<protein>
    <submittedName>
        <fullName evidence="2">Uncharacterized protein</fullName>
    </submittedName>
</protein>
<reference evidence="2 3" key="1">
    <citation type="journal article" date="2012" name="PLoS Pathog.">
        <title>Diverse lifestyles and strategies of plant pathogenesis encoded in the genomes of eighteen Dothideomycetes fungi.</title>
        <authorList>
            <person name="Ohm R.A."/>
            <person name="Feau N."/>
            <person name="Henrissat B."/>
            <person name="Schoch C.L."/>
            <person name="Horwitz B.A."/>
            <person name="Barry K.W."/>
            <person name="Condon B.J."/>
            <person name="Copeland A.C."/>
            <person name="Dhillon B."/>
            <person name="Glaser F."/>
            <person name="Hesse C.N."/>
            <person name="Kosti I."/>
            <person name="LaButti K."/>
            <person name="Lindquist E.A."/>
            <person name="Lucas S."/>
            <person name="Salamov A.A."/>
            <person name="Bradshaw R.E."/>
            <person name="Ciuffetti L."/>
            <person name="Hamelin R.C."/>
            <person name="Kema G.H.J."/>
            <person name="Lawrence C."/>
            <person name="Scott J.A."/>
            <person name="Spatafora J.W."/>
            <person name="Turgeon B.G."/>
            <person name="de Wit P.J.G.M."/>
            <person name="Zhong S."/>
            <person name="Goodwin S.B."/>
            <person name="Grigoriev I.V."/>
        </authorList>
    </citation>
    <scope>NUCLEOTIDE SEQUENCE [LARGE SCALE GENOMIC DNA]</scope>
    <source>
        <strain evidence="2 3">UAMH 10762</strain>
    </source>
</reference>